<feature type="compositionally biased region" description="Acidic residues" evidence="1">
    <location>
        <begin position="174"/>
        <end position="191"/>
    </location>
</feature>
<feature type="compositionally biased region" description="Acidic residues" evidence="1">
    <location>
        <begin position="238"/>
        <end position="255"/>
    </location>
</feature>
<feature type="compositionally biased region" description="Low complexity" evidence="1">
    <location>
        <begin position="212"/>
        <end position="230"/>
    </location>
</feature>
<evidence type="ECO:0000313" key="2">
    <source>
        <dbReference type="EMBL" id="KAL2066870.1"/>
    </source>
</evidence>
<sequence length="371" mass="40979">MDLSGVTEFLETQAMSFTSILKSTKNLDPVELKRIITKHHVELVMIAKEKYPIELTSPDPDTPNKPISGSGPGKGINKRYLEEDSSDEGDTYKPPAKTSSGIERFKHGRWSSSASTPIKRQKSTTPGSSNSHASSFNGKGRMQPAGASNLFKKEKNYTESPNGFKEYNVIDLSSDVDSEFEEAKEAEESDPDIVGSDGESRKRMPTRKGTAARRGQASRRGGSTRKSTPSKSKKTEDQSLEDYIADWSPESDEDFFGAKKGESSGTQPKKFSRAEMKKSSTANKMTPAEIVSVRLEISKMEKTLEETKAQLTKTELYLERKPILEQINMLKDLIESNKVSIGEGAKKKGRKNLAATVEDALDEDNDSLFLS</sequence>
<dbReference type="Proteomes" id="UP001595075">
    <property type="component" value="Unassembled WGS sequence"/>
</dbReference>
<comment type="caution">
    <text evidence="2">The sequence shown here is derived from an EMBL/GenBank/DDBJ whole genome shotgun (WGS) entry which is preliminary data.</text>
</comment>
<evidence type="ECO:0000313" key="3">
    <source>
        <dbReference type="Proteomes" id="UP001595075"/>
    </source>
</evidence>
<gene>
    <name evidence="2" type="ORF">VTL71DRAFT_1294</name>
</gene>
<accession>A0ABR4CA99</accession>
<feature type="compositionally biased region" description="Polar residues" evidence="1">
    <location>
        <begin position="110"/>
        <end position="137"/>
    </location>
</feature>
<dbReference type="EMBL" id="JAZHXI010000010">
    <property type="protein sequence ID" value="KAL2066870.1"/>
    <property type="molecule type" value="Genomic_DNA"/>
</dbReference>
<name>A0ABR4CA99_9HELO</name>
<reference evidence="2 3" key="1">
    <citation type="journal article" date="2024" name="Commun. Biol.">
        <title>Comparative genomic analysis of thermophilic fungi reveals convergent evolutionary adaptations and gene losses.</title>
        <authorList>
            <person name="Steindorff A.S."/>
            <person name="Aguilar-Pontes M.V."/>
            <person name="Robinson A.J."/>
            <person name="Andreopoulos B."/>
            <person name="LaButti K."/>
            <person name="Kuo A."/>
            <person name="Mondo S."/>
            <person name="Riley R."/>
            <person name="Otillar R."/>
            <person name="Haridas S."/>
            <person name="Lipzen A."/>
            <person name="Grimwood J."/>
            <person name="Schmutz J."/>
            <person name="Clum A."/>
            <person name="Reid I.D."/>
            <person name="Moisan M.C."/>
            <person name="Butler G."/>
            <person name="Nguyen T.T.M."/>
            <person name="Dewar K."/>
            <person name="Conant G."/>
            <person name="Drula E."/>
            <person name="Henrissat B."/>
            <person name="Hansel C."/>
            <person name="Singer S."/>
            <person name="Hutchinson M.I."/>
            <person name="de Vries R.P."/>
            <person name="Natvig D.O."/>
            <person name="Powell A.J."/>
            <person name="Tsang A."/>
            <person name="Grigoriev I.V."/>
        </authorList>
    </citation>
    <scope>NUCLEOTIDE SEQUENCE [LARGE SCALE GENOMIC DNA]</scope>
    <source>
        <strain evidence="2 3">CBS 494.80</strain>
    </source>
</reference>
<proteinExistence type="predicted"/>
<feature type="region of interest" description="Disordered" evidence="1">
    <location>
        <begin position="54"/>
        <end position="285"/>
    </location>
</feature>
<keyword evidence="3" id="KW-1185">Reference proteome</keyword>
<organism evidence="2 3">
    <name type="scientific">Oculimacula yallundae</name>
    <dbReference type="NCBI Taxonomy" id="86028"/>
    <lineage>
        <taxon>Eukaryota</taxon>
        <taxon>Fungi</taxon>
        <taxon>Dikarya</taxon>
        <taxon>Ascomycota</taxon>
        <taxon>Pezizomycotina</taxon>
        <taxon>Leotiomycetes</taxon>
        <taxon>Helotiales</taxon>
        <taxon>Ploettnerulaceae</taxon>
        <taxon>Oculimacula</taxon>
    </lineage>
</organism>
<evidence type="ECO:0000256" key="1">
    <source>
        <dbReference type="SAM" id="MobiDB-lite"/>
    </source>
</evidence>
<protein>
    <submittedName>
        <fullName evidence="2">Uncharacterized protein</fullName>
    </submittedName>
</protein>